<dbReference type="PROSITE" id="PS50043">
    <property type="entry name" value="HTH_LUXR_2"/>
    <property type="match status" value="1"/>
</dbReference>
<dbReference type="RefSeq" id="WP_183339506.1">
    <property type="nucleotide sequence ID" value="NZ_JACHZG010000001.1"/>
</dbReference>
<sequence length="255" mass="26870">MRVAPPSVAVDAPLDLAGRLATAGTLTRQVDTTLPALAELCGATVAVFAVAGSHAAGVRCWPPDLAWAATLRDTLSASWEDGALTRWLREVGVVPPVSAKAVAPGWGAAPGLVLEHRGRVLGELLVVPVARTGATIATYLAARYERPFDDEELAAARALQPVVVATHGRFLRAPDPALTARQTEVLHLLAEGRTVRAVGSRLGISQSTVDKHVRDLYRRLGTQDRASTVRAAGARGLLDGLVGERWQDLLVPGEA</sequence>
<keyword evidence="6" id="KW-1185">Reference proteome</keyword>
<dbReference type="Pfam" id="PF00196">
    <property type="entry name" value="GerE"/>
    <property type="match status" value="1"/>
</dbReference>
<dbReference type="PANTHER" id="PTHR44688:SF16">
    <property type="entry name" value="DNA-BINDING TRANSCRIPTIONAL ACTIVATOR DEVR_DOSR"/>
    <property type="match status" value="1"/>
</dbReference>
<dbReference type="GO" id="GO:0003677">
    <property type="term" value="F:DNA binding"/>
    <property type="evidence" value="ECO:0007669"/>
    <property type="project" value="UniProtKB-KW"/>
</dbReference>
<feature type="domain" description="HTH luxR-type" evidence="4">
    <location>
        <begin position="171"/>
        <end position="236"/>
    </location>
</feature>
<dbReference type="Gene3D" id="1.10.10.10">
    <property type="entry name" value="Winged helix-like DNA-binding domain superfamily/Winged helix DNA-binding domain"/>
    <property type="match status" value="1"/>
</dbReference>
<dbReference type="AlphaFoldDB" id="A0A7W5P7V1"/>
<evidence type="ECO:0000259" key="4">
    <source>
        <dbReference type="PROSITE" id="PS50043"/>
    </source>
</evidence>
<dbReference type="EMBL" id="JACHZG010000001">
    <property type="protein sequence ID" value="MBB3327949.1"/>
    <property type="molecule type" value="Genomic_DNA"/>
</dbReference>
<dbReference type="PANTHER" id="PTHR44688">
    <property type="entry name" value="DNA-BINDING TRANSCRIPTIONAL ACTIVATOR DEVR_DOSR"/>
    <property type="match status" value="1"/>
</dbReference>
<dbReference type="SUPFAM" id="SSF46894">
    <property type="entry name" value="C-terminal effector domain of the bipartite response regulators"/>
    <property type="match status" value="1"/>
</dbReference>
<reference evidence="5 6" key="1">
    <citation type="submission" date="2020-08" db="EMBL/GenBank/DDBJ databases">
        <title>Sequencing the genomes of 1000 actinobacteria strains.</title>
        <authorList>
            <person name="Klenk H.-P."/>
        </authorList>
    </citation>
    <scope>NUCLEOTIDE SEQUENCE [LARGE SCALE GENOMIC DNA]</scope>
    <source>
        <strain evidence="5 6">DSM 11053</strain>
    </source>
</reference>
<name>A0A7W5P7V1_9ACTN</name>
<evidence type="ECO:0000313" key="5">
    <source>
        <dbReference type="EMBL" id="MBB3327949.1"/>
    </source>
</evidence>
<evidence type="ECO:0000313" key="6">
    <source>
        <dbReference type="Proteomes" id="UP000565572"/>
    </source>
</evidence>
<dbReference type="PRINTS" id="PR00038">
    <property type="entry name" value="HTHLUXR"/>
</dbReference>
<dbReference type="SMART" id="SM00421">
    <property type="entry name" value="HTH_LUXR"/>
    <property type="match status" value="1"/>
</dbReference>
<dbReference type="InterPro" id="IPR000792">
    <property type="entry name" value="Tscrpt_reg_LuxR_C"/>
</dbReference>
<dbReference type="CDD" id="cd06170">
    <property type="entry name" value="LuxR_C_like"/>
    <property type="match status" value="1"/>
</dbReference>
<evidence type="ECO:0000256" key="1">
    <source>
        <dbReference type="ARBA" id="ARBA00023015"/>
    </source>
</evidence>
<dbReference type="InterPro" id="IPR016032">
    <property type="entry name" value="Sig_transdc_resp-reg_C-effctor"/>
</dbReference>
<keyword evidence="3" id="KW-0804">Transcription</keyword>
<keyword evidence="2 5" id="KW-0238">DNA-binding</keyword>
<organism evidence="5 6">
    <name type="scientific">Microlunatus antarcticus</name>
    <dbReference type="NCBI Taxonomy" id="53388"/>
    <lineage>
        <taxon>Bacteria</taxon>
        <taxon>Bacillati</taxon>
        <taxon>Actinomycetota</taxon>
        <taxon>Actinomycetes</taxon>
        <taxon>Propionibacteriales</taxon>
        <taxon>Propionibacteriaceae</taxon>
        <taxon>Microlunatus</taxon>
    </lineage>
</organism>
<gene>
    <name evidence="5" type="ORF">FHX39_002893</name>
</gene>
<protein>
    <submittedName>
        <fullName evidence="5">DNA-binding CsgD family transcriptional regulator</fullName>
    </submittedName>
</protein>
<evidence type="ECO:0000256" key="2">
    <source>
        <dbReference type="ARBA" id="ARBA00023125"/>
    </source>
</evidence>
<proteinExistence type="predicted"/>
<keyword evidence="1" id="KW-0805">Transcription regulation</keyword>
<dbReference type="GO" id="GO:0006355">
    <property type="term" value="P:regulation of DNA-templated transcription"/>
    <property type="evidence" value="ECO:0007669"/>
    <property type="project" value="InterPro"/>
</dbReference>
<dbReference type="InterPro" id="IPR036388">
    <property type="entry name" value="WH-like_DNA-bd_sf"/>
</dbReference>
<dbReference type="Proteomes" id="UP000565572">
    <property type="component" value="Unassembled WGS sequence"/>
</dbReference>
<accession>A0A7W5P7V1</accession>
<comment type="caution">
    <text evidence="5">The sequence shown here is derived from an EMBL/GenBank/DDBJ whole genome shotgun (WGS) entry which is preliminary data.</text>
</comment>
<evidence type="ECO:0000256" key="3">
    <source>
        <dbReference type="ARBA" id="ARBA00023163"/>
    </source>
</evidence>